<feature type="domain" description="PIN" evidence="1">
    <location>
        <begin position="6"/>
        <end position="172"/>
    </location>
</feature>
<dbReference type="FunFam" id="3.40.50.1010:FF:000014">
    <property type="entry name" value="telomerase-binding protein EST1A isoform X1"/>
    <property type="match status" value="1"/>
</dbReference>
<dbReference type="VEuPathDB" id="VectorBase:LDEU008594"/>
<dbReference type="InterPro" id="IPR029060">
    <property type="entry name" value="PIN-like_dom_sf"/>
</dbReference>
<dbReference type="PANTHER" id="PTHR16161">
    <property type="entry name" value="TRANSCRIPTIONAL PROTEIN SWT1"/>
    <property type="match status" value="1"/>
</dbReference>
<dbReference type="InterPro" id="IPR002716">
    <property type="entry name" value="PIN_dom"/>
</dbReference>
<dbReference type="OrthoDB" id="2017974at2759"/>
<reference evidence="2 3" key="1">
    <citation type="journal article" date="2018" name="Gigascience">
        <title>Genomes of trombidid mites reveal novel predicted allergens and laterally-transferred genes associated with secondary metabolism.</title>
        <authorList>
            <person name="Dong X."/>
            <person name="Chaisiri K."/>
            <person name="Xia D."/>
            <person name="Armstrong S.D."/>
            <person name="Fang Y."/>
            <person name="Donnelly M.J."/>
            <person name="Kadowaki T."/>
            <person name="McGarry J.W."/>
            <person name="Darby A.C."/>
            <person name="Makepeace B.L."/>
        </authorList>
    </citation>
    <scope>NUCLEOTIDE SEQUENCE [LARGE SCALE GENOMIC DNA]</scope>
    <source>
        <strain evidence="2">UoL-UT</strain>
    </source>
</reference>
<dbReference type="SMART" id="SM00670">
    <property type="entry name" value="PINc"/>
    <property type="match status" value="1"/>
</dbReference>
<dbReference type="PANTHER" id="PTHR16161:SF0">
    <property type="entry name" value="TRANSCRIPTIONAL PROTEIN SWT1"/>
    <property type="match status" value="1"/>
</dbReference>
<proteinExistence type="predicted"/>
<dbReference type="SUPFAM" id="SSF88723">
    <property type="entry name" value="PIN domain-like"/>
    <property type="match status" value="1"/>
</dbReference>
<dbReference type="AlphaFoldDB" id="A0A443S7C2"/>
<dbReference type="EMBL" id="NCKV01006444">
    <property type="protein sequence ID" value="RWS23446.1"/>
    <property type="molecule type" value="Genomic_DNA"/>
</dbReference>
<keyword evidence="3" id="KW-1185">Reference proteome</keyword>
<protein>
    <submittedName>
        <fullName evidence="2">Telomerase-binding protein EST1A-like protein</fullName>
    </submittedName>
</protein>
<evidence type="ECO:0000313" key="3">
    <source>
        <dbReference type="Proteomes" id="UP000288716"/>
    </source>
</evidence>
<dbReference type="Gene3D" id="3.40.50.1010">
    <property type="entry name" value="5'-nuclease"/>
    <property type="match status" value="1"/>
</dbReference>
<comment type="caution">
    <text evidence="2">The sequence shown here is derived from an EMBL/GenBank/DDBJ whole genome shotgun (WGS) entry which is preliminary data.</text>
</comment>
<accession>A0A443S7C2</accession>
<evidence type="ECO:0000259" key="1">
    <source>
        <dbReference type="SMART" id="SM00670"/>
    </source>
</evidence>
<dbReference type="STRING" id="299467.A0A443S7C2"/>
<organism evidence="2 3">
    <name type="scientific">Leptotrombidium deliense</name>
    <dbReference type="NCBI Taxonomy" id="299467"/>
    <lineage>
        <taxon>Eukaryota</taxon>
        <taxon>Metazoa</taxon>
        <taxon>Ecdysozoa</taxon>
        <taxon>Arthropoda</taxon>
        <taxon>Chelicerata</taxon>
        <taxon>Arachnida</taxon>
        <taxon>Acari</taxon>
        <taxon>Acariformes</taxon>
        <taxon>Trombidiformes</taxon>
        <taxon>Prostigmata</taxon>
        <taxon>Anystina</taxon>
        <taxon>Parasitengona</taxon>
        <taxon>Trombiculoidea</taxon>
        <taxon>Trombiculidae</taxon>
        <taxon>Leptotrombidium</taxon>
    </lineage>
</organism>
<name>A0A443S7C2_9ACAR</name>
<dbReference type="CDD" id="cd09885">
    <property type="entry name" value="PIN_Smg6-like"/>
    <property type="match status" value="1"/>
</dbReference>
<evidence type="ECO:0000313" key="2">
    <source>
        <dbReference type="EMBL" id="RWS23446.1"/>
    </source>
</evidence>
<sequence length="194" mass="21668">MVIQPRFLIPDTNCFIDHLAKIESLIECGFYEVVIPLVVINELNGLTSRAVGSSAPTLPFSALLSDALSSDCDHHKRVAHAARKALDYLETAFLQKNARLKAITSKGSILDNINFTNESMQSNDVTNDDVVLSCCLQFIKERPAERNLHESGEIINIFRETVLLTEDRNLRVKALSQHVPVKSLPVFLQWANIP</sequence>
<dbReference type="Proteomes" id="UP000288716">
    <property type="component" value="Unassembled WGS sequence"/>
</dbReference>
<gene>
    <name evidence="2" type="ORF">B4U80_14886</name>
</gene>
<dbReference type="GO" id="GO:0005634">
    <property type="term" value="C:nucleus"/>
    <property type="evidence" value="ECO:0007669"/>
    <property type="project" value="TreeGrafter"/>
</dbReference>
<dbReference type="Pfam" id="PF13638">
    <property type="entry name" value="PIN_4"/>
    <property type="match status" value="1"/>
</dbReference>
<dbReference type="InterPro" id="IPR052626">
    <property type="entry name" value="SWT1_Regulator"/>
</dbReference>